<keyword evidence="4" id="KW-1185">Reference proteome</keyword>
<dbReference type="GO" id="GO:0051513">
    <property type="term" value="P:regulation of monopolar cell growth"/>
    <property type="evidence" value="ECO:0007669"/>
    <property type="project" value="InterPro"/>
</dbReference>
<feature type="compositionally biased region" description="Basic and acidic residues" evidence="1">
    <location>
        <begin position="176"/>
        <end position="190"/>
    </location>
</feature>
<feature type="compositionally biased region" description="Polar residues" evidence="1">
    <location>
        <begin position="136"/>
        <end position="153"/>
    </location>
</feature>
<feature type="region of interest" description="Disordered" evidence="1">
    <location>
        <begin position="491"/>
        <end position="551"/>
    </location>
</feature>
<dbReference type="Proteomes" id="UP000504604">
    <property type="component" value="Linkage group LG3"/>
</dbReference>
<evidence type="ECO:0000259" key="3">
    <source>
        <dbReference type="Pfam" id="PF14383"/>
    </source>
</evidence>
<dbReference type="RefSeq" id="XP_011072881.1">
    <property type="nucleotide sequence ID" value="XM_011074579.2"/>
</dbReference>
<protein>
    <submittedName>
        <fullName evidence="5">Protein LONGIFOLIA 1</fullName>
    </submittedName>
</protein>
<feature type="region of interest" description="Disordered" evidence="1">
    <location>
        <begin position="56"/>
        <end position="153"/>
    </location>
</feature>
<evidence type="ECO:0000313" key="4">
    <source>
        <dbReference type="Proteomes" id="UP000504604"/>
    </source>
</evidence>
<dbReference type="InterPro" id="IPR025486">
    <property type="entry name" value="DUF4378"/>
</dbReference>
<dbReference type="AlphaFoldDB" id="A0A6I9SR93"/>
<dbReference type="KEGG" id="sind:105157995"/>
<dbReference type="InterPro" id="IPR033334">
    <property type="entry name" value="LNG1/2"/>
</dbReference>
<dbReference type="PANTHER" id="PTHR31680">
    <property type="entry name" value="LONGIFOLIA PROTEIN"/>
    <property type="match status" value="1"/>
</dbReference>
<name>A0A6I9SR93_SESIN</name>
<accession>A0A6I9SR93</accession>
<feature type="compositionally biased region" description="Basic and acidic residues" evidence="1">
    <location>
        <begin position="506"/>
        <end position="524"/>
    </location>
</feature>
<dbReference type="InParanoid" id="A0A6I9SR93"/>
<proteinExistence type="predicted"/>
<dbReference type="GeneID" id="105157995"/>
<dbReference type="Gramene" id="SIN_1017425.t">
    <property type="protein sequence ID" value="SIN_1017425.t"/>
    <property type="gene ID" value="SIN_1017425"/>
</dbReference>
<feature type="domain" description="DUF4378" evidence="2">
    <location>
        <begin position="893"/>
        <end position="1072"/>
    </location>
</feature>
<feature type="compositionally biased region" description="Polar residues" evidence="1">
    <location>
        <begin position="535"/>
        <end position="544"/>
    </location>
</feature>
<dbReference type="InterPro" id="IPR032795">
    <property type="entry name" value="DUF3741-assoc"/>
</dbReference>
<feature type="compositionally biased region" description="Low complexity" evidence="1">
    <location>
        <begin position="387"/>
        <end position="397"/>
    </location>
</feature>
<dbReference type="OrthoDB" id="769613at2759"/>
<gene>
    <name evidence="5" type="primary">LOC105157995</name>
</gene>
<feature type="compositionally biased region" description="Polar residues" evidence="1">
    <location>
        <begin position="605"/>
        <end position="638"/>
    </location>
</feature>
<feature type="compositionally biased region" description="Basic and acidic residues" evidence="1">
    <location>
        <begin position="202"/>
        <end position="220"/>
    </location>
</feature>
<reference evidence="5" key="1">
    <citation type="submission" date="2025-08" db="UniProtKB">
        <authorList>
            <consortium name="RefSeq"/>
        </authorList>
    </citation>
    <scope>IDENTIFICATION</scope>
</reference>
<dbReference type="FunCoup" id="A0A6I9SR93">
    <property type="interactions" value="2131"/>
</dbReference>
<evidence type="ECO:0000313" key="5">
    <source>
        <dbReference type="RefSeq" id="XP_011072881.1"/>
    </source>
</evidence>
<feature type="domain" description="DUF3741" evidence="3">
    <location>
        <begin position="335"/>
        <end position="355"/>
    </location>
</feature>
<feature type="region of interest" description="Disordered" evidence="1">
    <location>
        <begin position="593"/>
        <end position="710"/>
    </location>
</feature>
<organism evidence="4 5">
    <name type="scientific">Sesamum indicum</name>
    <name type="common">Oriental sesame</name>
    <name type="synonym">Sesamum orientale</name>
    <dbReference type="NCBI Taxonomy" id="4182"/>
    <lineage>
        <taxon>Eukaryota</taxon>
        <taxon>Viridiplantae</taxon>
        <taxon>Streptophyta</taxon>
        <taxon>Embryophyta</taxon>
        <taxon>Tracheophyta</taxon>
        <taxon>Spermatophyta</taxon>
        <taxon>Magnoliopsida</taxon>
        <taxon>eudicotyledons</taxon>
        <taxon>Gunneridae</taxon>
        <taxon>Pentapetalae</taxon>
        <taxon>asterids</taxon>
        <taxon>lamiids</taxon>
        <taxon>Lamiales</taxon>
        <taxon>Pedaliaceae</taxon>
        <taxon>Sesamum</taxon>
    </lineage>
</organism>
<evidence type="ECO:0000256" key="1">
    <source>
        <dbReference type="SAM" id="MobiDB-lite"/>
    </source>
</evidence>
<dbReference type="Pfam" id="PF14383">
    <property type="entry name" value="VARLMGL"/>
    <property type="match status" value="1"/>
</dbReference>
<feature type="region of interest" description="Disordered" evidence="1">
    <location>
        <begin position="165"/>
        <end position="220"/>
    </location>
</feature>
<dbReference type="PANTHER" id="PTHR31680:SF4">
    <property type="entry name" value="LONGIFOLIA PROTEIN"/>
    <property type="match status" value="1"/>
</dbReference>
<feature type="compositionally biased region" description="Low complexity" evidence="1">
    <location>
        <begin position="357"/>
        <end position="367"/>
    </location>
</feature>
<sequence length="1093" mass="121789">MAAKLLHSLTDENPDLQKQIGCMTGIFQLFDRQHMLTSGRRILGDSPKRLLLPGNSHFSGSTLERESANAHLQSASTEKHLNKNIQEKQRFSTESSRASFSSSSRSSSFSSLDCNRATQLEPASFDRIIFPETPSRDPTMSLQNSSPQFSRQSLDLRDFVKDSMYREVPGLSSKAKTTDETADPNRDTPRPKSKISNGSHGSRIDRRQSAPADLKESDRIITKLQEPPWYHDEPRELLRSLSYHANDTSSFSISKDAPRFSYDGREVNRAPFDSRDISKSTPKLKDLPRLSLDSREGSIRSLTSDSKSSFFLKSMQKNNADFDGKVQSLQQTPANQARPPSVVAKLMGLETLPDAVSSSDANSGSSRNSRDEGLINISRSLDKKDPSQSQLSNSSKNLWKEPGSPRWRNPDSSMRPMSRFPIEPAPWKQIDGTRSSQKPASRISRAPAKVPTTFPSVYSEIEKRLKDLEFTQSGKDLRALKQILEAMQSKGFLETQKEGQGSSFTGRKDHDQKLSSSKHEDRSGNNRKLQADQVIASTKRTTGSSRHHESPIVIMKPAKLVEKSGIPAASVISLDGLCSLPKLHNNEFADNIKGFSSRTTKDPSSRSSQRDNAVNSVNLRNGTTPKSTQVSARSQQDGTAGLGKSSGSISPRMQQKKLETERRSRPPTPPDSSKSRRQSNKQQGESSSPGGRRRPKHPSFQKSDDQLSEVNVESRNLNYHENENSFQSNESVIRSSINTVVVSSERSPGINSCQSPPMKASDMYGLVEKKSTLTLRDEESAEFGFIPPEYSSPVSVLANVVCKDDSPSPIKYVGKALKVDVSMDDERDPNALEGSPANSFIPISMEASSTSEINRKKLQNIENLVHKLKRLNSCHDEARTDYIASLCENTDPDHRYISEILLASGLLLRELGSSIKNFQFHPSGHPINPELFLVLEQTKPSTLQEEQFITEKASLSMIKEKLHRKLIFDGVNEILARKLASTGPFSEPWLRPSKLATQTLNAQKLLRELCCEIEELQAKNPECSSDEVDDRLKSILCKDVMRWSERWTGFDEEISGAVLDIERLIFKDLVNEIVIGESSGLKTKPGRRRVSQK</sequence>
<feature type="compositionally biased region" description="Basic and acidic residues" evidence="1">
    <location>
        <begin position="77"/>
        <end position="91"/>
    </location>
</feature>
<evidence type="ECO:0000259" key="2">
    <source>
        <dbReference type="Pfam" id="PF14309"/>
    </source>
</evidence>
<feature type="compositionally biased region" description="Low complexity" evidence="1">
    <location>
        <begin position="92"/>
        <end position="111"/>
    </location>
</feature>
<feature type="region of interest" description="Disordered" evidence="1">
    <location>
        <begin position="354"/>
        <end position="448"/>
    </location>
</feature>
<dbReference type="Pfam" id="PF14309">
    <property type="entry name" value="DUF4378"/>
    <property type="match status" value="1"/>
</dbReference>